<comment type="catalytic activity">
    <reaction evidence="11">
        <text>a sphingomyelin + H2O = phosphocholine + an N-acylsphing-4-enine + H(+)</text>
        <dbReference type="Rhea" id="RHEA:19253"/>
        <dbReference type="ChEBI" id="CHEBI:15377"/>
        <dbReference type="ChEBI" id="CHEBI:15378"/>
        <dbReference type="ChEBI" id="CHEBI:17636"/>
        <dbReference type="ChEBI" id="CHEBI:52639"/>
        <dbReference type="ChEBI" id="CHEBI:295975"/>
        <dbReference type="EC" id="3.1.4.12"/>
    </reaction>
    <physiologicalReaction direction="left-to-right" evidence="11">
        <dbReference type="Rhea" id="RHEA:19254"/>
    </physiologicalReaction>
</comment>
<feature type="binding site" evidence="13">
    <location>
        <position position="493"/>
    </location>
    <ligand>
        <name>Zn(2+)</name>
        <dbReference type="ChEBI" id="CHEBI:29105"/>
        <label>2</label>
    </ligand>
</feature>
<feature type="binding site" evidence="13">
    <location>
        <position position="230"/>
    </location>
    <ligand>
        <name>Zn(2+)</name>
        <dbReference type="ChEBI" id="CHEBI:29105"/>
        <label>1</label>
    </ligand>
</feature>
<evidence type="ECO:0000256" key="5">
    <source>
        <dbReference type="ARBA" id="ARBA00022729"/>
    </source>
</evidence>
<organism evidence="17 18">
    <name type="scientific">Elysia crispata</name>
    <name type="common">lettuce slug</name>
    <dbReference type="NCBI Taxonomy" id="231223"/>
    <lineage>
        <taxon>Eukaryota</taxon>
        <taxon>Metazoa</taxon>
        <taxon>Spiralia</taxon>
        <taxon>Lophotrochozoa</taxon>
        <taxon>Mollusca</taxon>
        <taxon>Gastropoda</taxon>
        <taxon>Heterobranchia</taxon>
        <taxon>Euthyneura</taxon>
        <taxon>Panpulmonata</taxon>
        <taxon>Sacoglossa</taxon>
        <taxon>Placobranchoidea</taxon>
        <taxon>Plakobranchidae</taxon>
        <taxon>Elysia</taxon>
    </lineage>
</organism>
<evidence type="ECO:0000256" key="3">
    <source>
        <dbReference type="ARBA" id="ARBA00022525"/>
    </source>
</evidence>
<feature type="signal peptide" evidence="15">
    <location>
        <begin position="1"/>
        <end position="22"/>
    </location>
</feature>
<evidence type="ECO:0000313" key="17">
    <source>
        <dbReference type="EMBL" id="KAK3736076.1"/>
    </source>
</evidence>
<evidence type="ECO:0000313" key="18">
    <source>
        <dbReference type="Proteomes" id="UP001283361"/>
    </source>
</evidence>
<comment type="similarity">
    <text evidence="2 12">Belongs to the acid sphingomyelinase family.</text>
</comment>
<dbReference type="CDD" id="cd00842">
    <property type="entry name" value="MPP_ASMase"/>
    <property type="match status" value="1"/>
</dbReference>
<comment type="cofactor">
    <cofactor evidence="13">
        <name>Zn(2+)</name>
        <dbReference type="ChEBI" id="CHEBI:29105"/>
    </cofactor>
    <text evidence="13">Binds 2 Zn(2+) ions per subunit.</text>
</comment>
<dbReference type="GO" id="GO:0016798">
    <property type="term" value="F:hydrolase activity, acting on glycosyl bonds"/>
    <property type="evidence" value="ECO:0007669"/>
    <property type="project" value="UniProtKB-KW"/>
</dbReference>
<dbReference type="GO" id="GO:0006685">
    <property type="term" value="P:sphingomyelin catabolic process"/>
    <property type="evidence" value="ECO:0007669"/>
    <property type="project" value="UniProtKB-UniRule"/>
</dbReference>
<feature type="disulfide bond" evidence="14">
    <location>
        <begin position="115"/>
        <end position="180"/>
    </location>
</feature>
<dbReference type="Pfam" id="PF19272">
    <property type="entry name" value="ASMase_C"/>
    <property type="match status" value="1"/>
</dbReference>
<feature type="binding site" evidence="13">
    <location>
        <position position="459"/>
    </location>
    <ligand>
        <name>Zn(2+)</name>
        <dbReference type="ChEBI" id="CHEBI:29105"/>
        <label>2</label>
    </ligand>
</feature>
<sequence length="646" mass="73315">MALQGSLLFTALFVSILNPSSAQDTYFMSINPDERANSHASTNSQRGTDGALELESHDLIVDLPKHRDGHEDRDLDFVDAPLTPEAHTAMLTYLARARRTRDEPDFPEGLTCDICEFLVGKIRSLVAAEHTLEELLAGISEACAFTDLVNRGICRMIVHEYQDQIIYIFNHLVLSPGEVCGLILGDGCATPYFPGHMWSVKLPATPKPPPKTPKIPKPHAPKLRVLQLTDIHLDPQYEPGTKAACRDPLCCRDSSQNEDILELFTKSDPLTSKIAGKYGDYGSCDCPIATAENLFKHLRSIQDQYDYILFTGDIPPHDVWNQTQADQKASIRVLDRLFRKYLPDKPLFQAVGNHESAPCNSFPPPGIPNHNSSWLFDTLADVWGRWLPRAQLHTVAKCGSYSHSPYPGFRIISVNNNYCNTLNFWLVLNATDPCGTLQWLISELQSAEDKDEKVHLVLHIPPGVSNCMKAWSWNFYRIVNRYENTIVNQFYGHQHRDYFQIFLDDTHFKRATGVGFAAPSVTPYSSTNPTFRIYTIDGNYTDSSWAVLDFTTFYLNITEANHSGRLNWQPEYSARKDLNMKSLYAADWKDLIDRMETDDVLFQRFFRYYQALHTDGPCSGECKSDLLCQLREGRSYDPKLCPEKLH</sequence>
<dbReference type="SUPFAM" id="SSF47862">
    <property type="entry name" value="Saposin"/>
    <property type="match status" value="1"/>
</dbReference>
<keyword evidence="5 15" id="KW-0732">Signal</keyword>
<feature type="disulfide bond" evidence="14">
    <location>
        <begin position="112"/>
        <end position="188"/>
    </location>
</feature>
<evidence type="ECO:0000256" key="10">
    <source>
        <dbReference type="ARBA" id="ARBA00023295"/>
    </source>
</evidence>
<evidence type="ECO:0000256" key="9">
    <source>
        <dbReference type="ARBA" id="ARBA00023180"/>
    </source>
</evidence>
<feature type="disulfide bond" evidence="14">
    <location>
        <begin position="618"/>
        <end position="622"/>
    </location>
</feature>
<dbReference type="InterPro" id="IPR041805">
    <property type="entry name" value="ASMase/PPN1_MPP"/>
</dbReference>
<evidence type="ECO:0000256" key="6">
    <source>
        <dbReference type="ARBA" id="ARBA00022801"/>
    </source>
</evidence>
<accession>A0AAE0Y9G9</accession>
<keyword evidence="10 12" id="KW-0326">Glycosidase</keyword>
<proteinExistence type="inferred from homology"/>
<evidence type="ECO:0000256" key="14">
    <source>
        <dbReference type="PIRSR" id="PIRSR000948-2"/>
    </source>
</evidence>
<feature type="domain" description="Saposin B-type" evidence="16">
    <location>
        <begin position="108"/>
        <end position="192"/>
    </location>
</feature>
<gene>
    <name evidence="17" type="ORF">RRG08_019956</name>
</gene>
<dbReference type="GO" id="GO:0046872">
    <property type="term" value="F:metal ion binding"/>
    <property type="evidence" value="ECO:0007669"/>
    <property type="project" value="UniProtKB-KW"/>
</dbReference>
<feature type="chain" id="PRO_5042249250" description="Sphingomyelin phosphodiesterase" evidence="15">
    <location>
        <begin position="23"/>
        <end position="646"/>
    </location>
</feature>
<keyword evidence="7 13" id="KW-0862">Zinc</keyword>
<dbReference type="PANTHER" id="PTHR10340:SF34">
    <property type="entry name" value="SPHINGOMYELIN PHOSPHODIESTERASE"/>
    <property type="match status" value="1"/>
</dbReference>
<evidence type="ECO:0000256" key="15">
    <source>
        <dbReference type="SAM" id="SignalP"/>
    </source>
</evidence>
<evidence type="ECO:0000256" key="13">
    <source>
        <dbReference type="PIRSR" id="PIRSR000948-1"/>
    </source>
</evidence>
<dbReference type="InterPro" id="IPR045473">
    <property type="entry name" value="ASM_C"/>
</dbReference>
<evidence type="ECO:0000259" key="16">
    <source>
        <dbReference type="PROSITE" id="PS50015"/>
    </source>
</evidence>
<feature type="disulfide bond" evidence="14">
    <location>
        <begin position="251"/>
        <end position="284"/>
    </location>
</feature>
<feature type="binding site" evidence="13">
    <location>
        <position position="353"/>
    </location>
    <ligand>
        <name>Zn(2+)</name>
        <dbReference type="ChEBI" id="CHEBI:29105"/>
        <label>2</label>
    </ligand>
</feature>
<dbReference type="EMBL" id="JAWDGP010006750">
    <property type="protein sequence ID" value="KAK3736076.1"/>
    <property type="molecule type" value="Genomic_DNA"/>
</dbReference>
<feature type="binding site" evidence="13">
    <location>
        <position position="495"/>
    </location>
    <ligand>
        <name>Zn(2+)</name>
        <dbReference type="ChEBI" id="CHEBI:29105"/>
        <label>1</label>
    </ligand>
</feature>
<dbReference type="InterPro" id="IPR011001">
    <property type="entry name" value="Saposin-like"/>
</dbReference>
<name>A0AAE0Y9G9_9GAST</name>
<dbReference type="Pfam" id="PF05184">
    <property type="entry name" value="SapB_1"/>
    <property type="match status" value="1"/>
</dbReference>
<evidence type="ECO:0000256" key="11">
    <source>
        <dbReference type="ARBA" id="ARBA00047268"/>
    </source>
</evidence>
<dbReference type="InterPro" id="IPR004843">
    <property type="entry name" value="Calcineurin-like_PHP"/>
</dbReference>
<dbReference type="GO" id="GO:0004767">
    <property type="term" value="F:sphingomyelin phosphodiesterase activity"/>
    <property type="evidence" value="ECO:0007669"/>
    <property type="project" value="UniProtKB-UniRule"/>
</dbReference>
<dbReference type="GO" id="GO:0046513">
    <property type="term" value="P:ceramide biosynthetic process"/>
    <property type="evidence" value="ECO:0007669"/>
    <property type="project" value="UniProtKB-ARBA"/>
</dbReference>
<feature type="binding site" evidence="13">
    <location>
        <position position="313"/>
    </location>
    <ligand>
        <name>Zn(2+)</name>
        <dbReference type="ChEBI" id="CHEBI:29105"/>
        <label>1</label>
    </ligand>
</feature>
<dbReference type="PANTHER" id="PTHR10340">
    <property type="entry name" value="SPHINGOMYELIN PHOSPHODIESTERASE"/>
    <property type="match status" value="1"/>
</dbReference>
<evidence type="ECO:0000256" key="4">
    <source>
        <dbReference type="ARBA" id="ARBA00022723"/>
    </source>
</evidence>
<feature type="binding site" evidence="13">
    <location>
        <position position="232"/>
    </location>
    <ligand>
        <name>Zn(2+)</name>
        <dbReference type="ChEBI" id="CHEBI:29105"/>
        <label>1</label>
    </ligand>
</feature>
<evidence type="ECO:0000256" key="2">
    <source>
        <dbReference type="ARBA" id="ARBA00008234"/>
    </source>
</evidence>
<dbReference type="SUPFAM" id="SSF56300">
    <property type="entry name" value="Metallo-dependent phosphatases"/>
    <property type="match status" value="1"/>
</dbReference>
<keyword evidence="18" id="KW-1185">Reference proteome</keyword>
<dbReference type="PROSITE" id="PS50015">
    <property type="entry name" value="SAP_B"/>
    <property type="match status" value="1"/>
</dbReference>
<comment type="subcellular location">
    <subcellularLocation>
        <location evidence="1">Secreted</location>
    </subcellularLocation>
</comment>
<feature type="disulfide bond" evidence="14">
    <location>
        <begin position="143"/>
        <end position="154"/>
    </location>
</feature>
<feature type="disulfide bond" evidence="14">
    <location>
        <begin position="419"/>
        <end position="467"/>
    </location>
</feature>
<dbReference type="Gene3D" id="3.60.21.10">
    <property type="match status" value="1"/>
</dbReference>
<feature type="binding site" evidence="13">
    <location>
        <position position="313"/>
    </location>
    <ligand>
        <name>Zn(2+)</name>
        <dbReference type="ChEBI" id="CHEBI:29105"/>
        <label>2</label>
    </ligand>
</feature>
<keyword evidence="6 12" id="KW-0378">Hydrolase</keyword>
<dbReference type="InterPro" id="IPR008139">
    <property type="entry name" value="SaposinB_dom"/>
</dbReference>
<dbReference type="GO" id="GO:0005615">
    <property type="term" value="C:extracellular space"/>
    <property type="evidence" value="ECO:0007669"/>
    <property type="project" value="TreeGrafter"/>
</dbReference>
<comment type="caution">
    <text evidence="17">The sequence shown here is derived from an EMBL/GenBank/DDBJ whole genome shotgun (WGS) entry which is preliminary data.</text>
</comment>
<evidence type="ECO:0000256" key="8">
    <source>
        <dbReference type="ARBA" id="ARBA00023157"/>
    </source>
</evidence>
<evidence type="ECO:0000256" key="7">
    <source>
        <dbReference type="ARBA" id="ARBA00022833"/>
    </source>
</evidence>
<dbReference type="InterPro" id="IPR029052">
    <property type="entry name" value="Metallo-depent_PP-like"/>
</dbReference>
<dbReference type="Proteomes" id="UP001283361">
    <property type="component" value="Unassembled WGS sequence"/>
</dbReference>
<feature type="disulfide bond" evidence="14">
    <location>
        <begin position="245"/>
        <end position="250"/>
    </location>
</feature>
<dbReference type="InterPro" id="IPR007856">
    <property type="entry name" value="SapB_1"/>
</dbReference>
<keyword evidence="8 14" id="KW-1015">Disulfide bond</keyword>
<evidence type="ECO:0000256" key="12">
    <source>
        <dbReference type="PIRNR" id="PIRNR000948"/>
    </source>
</evidence>
<dbReference type="GO" id="GO:0016020">
    <property type="term" value="C:membrane"/>
    <property type="evidence" value="ECO:0007669"/>
    <property type="project" value="GOC"/>
</dbReference>
<dbReference type="PIRSF" id="PIRSF000948">
    <property type="entry name" value="Sphingomy_PDE"/>
    <property type="match status" value="1"/>
</dbReference>
<keyword evidence="4 13" id="KW-0479">Metal-binding</keyword>
<dbReference type="InterPro" id="IPR011160">
    <property type="entry name" value="Sphingomy_PDE"/>
</dbReference>
<dbReference type="AlphaFoldDB" id="A0AAE0Y9G9"/>
<evidence type="ECO:0000256" key="1">
    <source>
        <dbReference type="ARBA" id="ARBA00004613"/>
    </source>
</evidence>
<protein>
    <recommendedName>
        <fullName evidence="12">Sphingomyelin phosphodiesterase</fullName>
    </recommendedName>
</protein>
<comment type="function">
    <text evidence="12">Converts sphingomyelin to ceramide.</text>
</comment>
<dbReference type="Gene3D" id="1.10.225.10">
    <property type="entry name" value="Saposin-like"/>
    <property type="match status" value="1"/>
</dbReference>
<dbReference type="Pfam" id="PF00149">
    <property type="entry name" value="Metallophos"/>
    <property type="match status" value="1"/>
</dbReference>
<reference evidence="17" key="1">
    <citation type="journal article" date="2023" name="G3 (Bethesda)">
        <title>A reference genome for the long-term kleptoplast-retaining sea slug Elysia crispata morphotype clarki.</title>
        <authorList>
            <person name="Eastman K.E."/>
            <person name="Pendleton A.L."/>
            <person name="Shaikh M.A."/>
            <person name="Suttiyut T."/>
            <person name="Ogas R."/>
            <person name="Tomko P."/>
            <person name="Gavelis G."/>
            <person name="Widhalm J.R."/>
            <person name="Wisecaver J.H."/>
        </authorList>
    </citation>
    <scope>NUCLEOTIDE SEQUENCE</scope>
    <source>
        <strain evidence="17">ECLA1</strain>
    </source>
</reference>
<keyword evidence="3" id="KW-0964">Secreted</keyword>
<keyword evidence="9" id="KW-0325">Glycoprotein</keyword>
<dbReference type="SMART" id="SM00741">
    <property type="entry name" value="SapB"/>
    <property type="match status" value="1"/>
</dbReference>